<comment type="caution">
    <text evidence="6">The sequence shown here is derived from an EMBL/GenBank/DDBJ whole genome shotgun (WGS) entry which is preliminary data.</text>
</comment>
<dbReference type="GO" id="GO:0005634">
    <property type="term" value="C:nucleus"/>
    <property type="evidence" value="ECO:0007669"/>
    <property type="project" value="UniProtKB-SubCell"/>
</dbReference>
<dbReference type="PANTHER" id="PTHR13516:SF17">
    <property type="entry name" value="PROTEIN ARGONAUTE 18-LIKE"/>
    <property type="match status" value="1"/>
</dbReference>
<reference evidence="6 7" key="1">
    <citation type="submission" date="2024-01" db="EMBL/GenBank/DDBJ databases">
        <title>The complete chloroplast genome sequence of Lithospermum erythrorhizon: insights into the phylogenetic relationship among Boraginaceae species and the maternal lineages of purple gromwells.</title>
        <authorList>
            <person name="Okada T."/>
            <person name="Watanabe K."/>
        </authorList>
    </citation>
    <scope>NUCLEOTIDE SEQUENCE [LARGE SCALE GENOMIC DNA]</scope>
</reference>
<feature type="region of interest" description="Disordered" evidence="4">
    <location>
        <begin position="280"/>
        <end position="321"/>
    </location>
</feature>
<dbReference type="InterPro" id="IPR002775">
    <property type="entry name" value="DNA/RNA-bd_Alba-like"/>
</dbReference>
<gene>
    <name evidence="6" type="ORF">LIER_12098</name>
</gene>
<dbReference type="GO" id="GO:0003723">
    <property type="term" value="F:RNA binding"/>
    <property type="evidence" value="ECO:0007669"/>
    <property type="project" value="TreeGrafter"/>
</dbReference>
<evidence type="ECO:0000313" key="7">
    <source>
        <dbReference type="Proteomes" id="UP001454036"/>
    </source>
</evidence>
<dbReference type="InterPro" id="IPR051958">
    <property type="entry name" value="Alba-like_NAB"/>
</dbReference>
<dbReference type="SUPFAM" id="SSF82704">
    <property type="entry name" value="AlbA-like"/>
    <property type="match status" value="1"/>
</dbReference>
<evidence type="ECO:0000313" key="6">
    <source>
        <dbReference type="EMBL" id="GAA0153992.1"/>
    </source>
</evidence>
<dbReference type="AlphaFoldDB" id="A0AAV3PSV5"/>
<name>A0AAV3PSV5_LITER</name>
<dbReference type="Gene3D" id="3.30.110.20">
    <property type="entry name" value="Alba-like domain"/>
    <property type="match status" value="1"/>
</dbReference>
<evidence type="ECO:0000256" key="3">
    <source>
        <dbReference type="ARBA" id="ARBA00023242"/>
    </source>
</evidence>
<comment type="subcellular location">
    <subcellularLocation>
        <location evidence="1">Nucleus</location>
    </subcellularLocation>
</comment>
<accession>A0AAV3PSV5</accession>
<organism evidence="6 7">
    <name type="scientific">Lithospermum erythrorhizon</name>
    <name type="common">Purple gromwell</name>
    <name type="synonym">Lithospermum officinale var. erythrorhizon</name>
    <dbReference type="NCBI Taxonomy" id="34254"/>
    <lineage>
        <taxon>Eukaryota</taxon>
        <taxon>Viridiplantae</taxon>
        <taxon>Streptophyta</taxon>
        <taxon>Embryophyta</taxon>
        <taxon>Tracheophyta</taxon>
        <taxon>Spermatophyta</taxon>
        <taxon>Magnoliopsida</taxon>
        <taxon>eudicotyledons</taxon>
        <taxon>Gunneridae</taxon>
        <taxon>Pentapetalae</taxon>
        <taxon>asterids</taxon>
        <taxon>lamiids</taxon>
        <taxon>Boraginales</taxon>
        <taxon>Boraginaceae</taxon>
        <taxon>Boraginoideae</taxon>
        <taxon>Lithospermeae</taxon>
        <taxon>Lithospermum</taxon>
    </lineage>
</organism>
<dbReference type="EMBL" id="BAABME010002292">
    <property type="protein sequence ID" value="GAA0153992.1"/>
    <property type="molecule type" value="Genomic_DNA"/>
</dbReference>
<dbReference type="PANTHER" id="PTHR13516">
    <property type="entry name" value="RIBONUCLEASE P SUBUNIT P25"/>
    <property type="match status" value="1"/>
</dbReference>
<comment type="similarity">
    <text evidence="2">Belongs to the histone-like Alba family.</text>
</comment>
<feature type="region of interest" description="Disordered" evidence="4">
    <location>
        <begin position="205"/>
        <end position="241"/>
    </location>
</feature>
<evidence type="ECO:0000256" key="1">
    <source>
        <dbReference type="ARBA" id="ARBA00004123"/>
    </source>
</evidence>
<evidence type="ECO:0000256" key="4">
    <source>
        <dbReference type="SAM" id="MobiDB-lite"/>
    </source>
</evidence>
<evidence type="ECO:0000256" key="2">
    <source>
        <dbReference type="ARBA" id="ARBA00008018"/>
    </source>
</evidence>
<evidence type="ECO:0000259" key="5">
    <source>
        <dbReference type="Pfam" id="PF01918"/>
    </source>
</evidence>
<protein>
    <submittedName>
        <fullName evidence="6">Endoribonuclease</fullName>
    </submittedName>
</protein>
<feature type="domain" description="DNA/RNA-binding protein Alba-like" evidence="5">
    <location>
        <begin position="19"/>
        <end position="84"/>
    </location>
</feature>
<dbReference type="Pfam" id="PF01918">
    <property type="entry name" value="Alba"/>
    <property type="match status" value="1"/>
</dbReference>
<feature type="compositionally biased region" description="Gly residues" evidence="4">
    <location>
        <begin position="286"/>
        <end position="307"/>
    </location>
</feature>
<dbReference type="InterPro" id="IPR036882">
    <property type="entry name" value="Alba-like_dom_sf"/>
</dbReference>
<dbReference type="Proteomes" id="UP001454036">
    <property type="component" value="Unassembled WGS sequence"/>
</dbReference>
<proteinExistence type="inferred from homology"/>
<keyword evidence="7" id="KW-1185">Reference proteome</keyword>
<feature type="region of interest" description="Disordered" evidence="4">
    <location>
        <begin position="118"/>
        <end position="182"/>
    </location>
</feature>
<feature type="compositionally biased region" description="Basic and acidic residues" evidence="4">
    <location>
        <begin position="308"/>
        <end position="321"/>
    </location>
</feature>
<feature type="compositionally biased region" description="Low complexity" evidence="4">
    <location>
        <begin position="138"/>
        <end position="149"/>
    </location>
</feature>
<keyword evidence="3" id="KW-0539">Nucleus</keyword>
<dbReference type="FunFam" id="3.30.110.20:FF:000003">
    <property type="entry name" value="DNA/RNA-binding protein Alba 1"/>
    <property type="match status" value="1"/>
</dbReference>
<feature type="compositionally biased region" description="Basic residues" evidence="4">
    <location>
        <begin position="162"/>
        <end position="176"/>
    </location>
</feature>
<sequence length="321" mass="35769">MDRYQRVEKARPEEPINENEIRITAQGIIRNYISYATSLLQDKMAKEIVLKAMGQAISKTVSIAEIIKKRYPGLHQETAISSTTITDAYEPIEEGLQTLEMTRQVSLITIKLSTAELNKDSPGYQAPSDQKPFRAENQQPQRQFRQVVVTSTDIIQDPQGRGRGRGRGKFRGRGRGRLGGGYGNYQEDDGYFNHSRGGGRGGYGRYQVDGGYNNHSRRGGRGGYGRYQEDDGYNKHSRGGGRGVYGRYQEDNGYINHSRGGGRGGYGRYQEDDGYYNYGGDRGRGSGRGFRGTGYVRGRGGGRGFGRGRMEYRGRGDGYQA</sequence>